<accession>W6MQG9</accession>
<dbReference type="GO" id="GO:1990904">
    <property type="term" value="C:ribonucleoprotein complex"/>
    <property type="evidence" value="ECO:0007669"/>
    <property type="project" value="InterPro"/>
</dbReference>
<dbReference type="AlphaFoldDB" id="W6MQG9"/>
<sequence>MTFRGPPIPRRFPVYLPVYRAGGVYGISLRAEYLNSNGFGTQTPNQPHLRRYASDALSEMKNSQYSFRKANEMLENGEVPSVEVYEELVGSCYDTGAKASMARVALQLTVEMMKRYPDYKLKPSFLQGLSSLVSRSSSFVDQMIFFNLLKQTGTKQLWAYAGVEVSRLLNAREYEHAVRVFKSAFELCFKGGNSSNQNPELILRELRFFPVLWNAALRGDMENLEYFLEIVQVYRPEVSEKLFGTILSAMWENFDEAEGVAKKVFLLCEDRTIPIQLSQSSLLHIGGIISKNFDVELTQQVVRKLMRLRETTKLDTDLASLTLDSYCNHSVADHLTIWKVLEQFMKTGVDLNNDHTYEMARSYGLLNKKSRISTLAKDLEKIDDTRAQSLILHSVVTAVANTTNFTGVVWLLSELDPNLLKLIDRETWDLIVRAAEKSNSAKLCAMTLHSYYKRRGFQISPKNYASFIASQTLGTDYTKVSALIHEYVHTYGKVPTKVVDLIRRSSDEKTSSVLEGLGEVTLENLHDLDAILESRSALQEAHRIYHQEYDERDNERLKLLLTI</sequence>
<keyword evidence="2" id="KW-1185">Reference proteome</keyword>
<protein>
    <submittedName>
        <fullName evidence="1">Uncharacterized protein</fullName>
    </submittedName>
</protein>
<dbReference type="HOGENOM" id="CLU_484024_0_0_1"/>
<dbReference type="GeneID" id="34521941"/>
<dbReference type="RefSeq" id="XP_022460553.1">
    <property type="nucleotide sequence ID" value="XM_022601292.1"/>
</dbReference>
<dbReference type="Pfam" id="PF13762">
    <property type="entry name" value="MNE1"/>
    <property type="match status" value="1"/>
</dbReference>
<name>W6MQG9_9ASCO</name>
<proteinExistence type="predicted"/>
<reference evidence="1" key="1">
    <citation type="submission" date="2013-12" db="EMBL/GenBank/DDBJ databases">
        <authorList>
            <person name="Genoscope - CEA"/>
        </authorList>
    </citation>
    <scope>NUCLEOTIDE SEQUENCE</scope>
    <source>
        <strain evidence="1">CBS 1993</strain>
    </source>
</reference>
<organism evidence="1 2">
    <name type="scientific">Kuraishia capsulata CBS 1993</name>
    <dbReference type="NCBI Taxonomy" id="1382522"/>
    <lineage>
        <taxon>Eukaryota</taxon>
        <taxon>Fungi</taxon>
        <taxon>Dikarya</taxon>
        <taxon>Ascomycota</taxon>
        <taxon>Saccharomycotina</taxon>
        <taxon>Pichiomycetes</taxon>
        <taxon>Pichiales</taxon>
        <taxon>Pichiaceae</taxon>
        <taxon>Kuraishia</taxon>
    </lineage>
</organism>
<reference evidence="1" key="2">
    <citation type="submission" date="2014-02" db="EMBL/GenBank/DDBJ databases">
        <title>Complete DNA sequence of /Kuraishia capsulata/ illustrates novel genomic features among budding yeasts (/Saccharomycotina/).</title>
        <authorList>
            <person name="Morales L."/>
            <person name="Noel B."/>
            <person name="Porcel B."/>
            <person name="Marcet-Houben M."/>
            <person name="Hullo M-F."/>
            <person name="Sacerdot C."/>
            <person name="Tekaia F."/>
            <person name="Leh-Louis V."/>
            <person name="Despons L."/>
            <person name="Khanna V."/>
            <person name="Aury J-M."/>
            <person name="Barbe V."/>
            <person name="Couloux A."/>
            <person name="Labadie K."/>
            <person name="Pelletier E."/>
            <person name="Souciet J-L."/>
            <person name="Boekhout T."/>
            <person name="Gabaldon T."/>
            <person name="Wincker P."/>
            <person name="Dujon B."/>
        </authorList>
    </citation>
    <scope>NUCLEOTIDE SEQUENCE</scope>
    <source>
        <strain evidence="1">CBS 1993</strain>
    </source>
</reference>
<dbReference type="GO" id="GO:0000372">
    <property type="term" value="P:Group I intron splicing"/>
    <property type="evidence" value="ECO:0007669"/>
    <property type="project" value="InterPro"/>
</dbReference>
<evidence type="ECO:0000313" key="2">
    <source>
        <dbReference type="Proteomes" id="UP000019384"/>
    </source>
</evidence>
<dbReference type="InterPro" id="IPR025694">
    <property type="entry name" value="MNE1"/>
</dbReference>
<evidence type="ECO:0000313" key="1">
    <source>
        <dbReference type="EMBL" id="CDK28563.1"/>
    </source>
</evidence>
<dbReference type="Proteomes" id="UP000019384">
    <property type="component" value="Unassembled WGS sequence"/>
</dbReference>
<dbReference type="EMBL" id="HG793129">
    <property type="protein sequence ID" value="CDK28563.1"/>
    <property type="molecule type" value="Genomic_DNA"/>
</dbReference>
<gene>
    <name evidence="1" type="ORF">KUCA_T00004546001</name>
</gene>